<feature type="transmembrane region" description="Helical" evidence="2">
    <location>
        <begin position="26"/>
        <end position="43"/>
    </location>
</feature>
<keyword evidence="4" id="KW-1185">Reference proteome</keyword>
<organism evidence="3 4">
    <name type="scientific">Jannaschia donghaensis</name>
    <dbReference type="NCBI Taxonomy" id="420998"/>
    <lineage>
        <taxon>Bacteria</taxon>
        <taxon>Pseudomonadati</taxon>
        <taxon>Pseudomonadota</taxon>
        <taxon>Alphaproteobacteria</taxon>
        <taxon>Rhodobacterales</taxon>
        <taxon>Roseobacteraceae</taxon>
        <taxon>Jannaschia</taxon>
    </lineage>
</organism>
<evidence type="ECO:0000256" key="1">
    <source>
        <dbReference type="SAM" id="MobiDB-lite"/>
    </source>
</evidence>
<dbReference type="EMBL" id="CXSU01000011">
    <property type="protein sequence ID" value="CTQ49335.1"/>
    <property type="molecule type" value="Genomic_DNA"/>
</dbReference>
<sequence>MTATLTDAPGPGRARAAATSDPTDRLSLLTFLYLLCVVIPVTMKLGSVYLSTLRILLLLVTLPMLVNLLTGRYGKTIPTDWLFLGHAMWLTLALAINNPDKVIQQAPSVGVEFLGGYVLARATIRSRAQFVTMCRFLVLIVLTLFPFALLETQTGTPLIIQAIRSIPGITSVEITYIGKRLGLERVQGVFAHPIHFGLFCSVAFSLAFVGLRDVTGTTRRFATSAVVGFSSFLALSSGAILAIALQLGLIVWAFAFRKVEGRWWLLVGLFALMWVAIDLLSNRSPFDVFMSYATFSAHNAYWRSIIFEWGMMNIFGSVENNVPASPWFGIGLNDWIRPSFMFSGSMDNFWLVMGVRYGFPGFLLIAAGFAVQVAKLIRLKLPPGHPALFLRRASVFTFLGLSFTLATVHVWGNVYSFVMFFVGATAWMVQPGAMDDDAPRPLSPQGRAGPSYSRFTPKARNATRPYARTVR</sequence>
<evidence type="ECO:0000313" key="3">
    <source>
        <dbReference type="EMBL" id="CTQ49335.1"/>
    </source>
</evidence>
<feature type="transmembrane region" description="Helical" evidence="2">
    <location>
        <begin position="261"/>
        <end position="280"/>
    </location>
</feature>
<dbReference type="Proteomes" id="UP000049222">
    <property type="component" value="Unassembled WGS sequence"/>
</dbReference>
<feature type="region of interest" description="Disordered" evidence="1">
    <location>
        <begin position="438"/>
        <end position="471"/>
    </location>
</feature>
<protein>
    <submittedName>
        <fullName evidence="3">Lipid A core-O-antigen ligase</fullName>
    </submittedName>
</protein>
<keyword evidence="2" id="KW-0472">Membrane</keyword>
<keyword evidence="3" id="KW-0436">Ligase</keyword>
<dbReference type="InterPro" id="IPR051533">
    <property type="entry name" value="WaaL-like"/>
</dbReference>
<proteinExistence type="predicted"/>
<dbReference type="PANTHER" id="PTHR37422:SF13">
    <property type="entry name" value="LIPOPOLYSACCHARIDE BIOSYNTHESIS PROTEIN PA4999-RELATED"/>
    <property type="match status" value="1"/>
</dbReference>
<feature type="transmembrane region" description="Helical" evidence="2">
    <location>
        <begin position="357"/>
        <end position="377"/>
    </location>
</feature>
<reference evidence="3 4" key="1">
    <citation type="submission" date="2015-07" db="EMBL/GenBank/DDBJ databases">
        <authorList>
            <person name="Noorani M."/>
        </authorList>
    </citation>
    <scope>NUCLEOTIDE SEQUENCE [LARGE SCALE GENOMIC DNA]</scope>
    <source>
        <strain evidence="3 4">CECT 7802</strain>
    </source>
</reference>
<dbReference type="GO" id="GO:0016874">
    <property type="term" value="F:ligase activity"/>
    <property type="evidence" value="ECO:0007669"/>
    <property type="project" value="UniProtKB-KW"/>
</dbReference>
<feature type="transmembrane region" description="Helical" evidence="2">
    <location>
        <begin position="232"/>
        <end position="255"/>
    </location>
</feature>
<feature type="transmembrane region" description="Helical" evidence="2">
    <location>
        <begin position="49"/>
        <end position="69"/>
    </location>
</feature>
<keyword evidence="2" id="KW-1133">Transmembrane helix</keyword>
<gene>
    <name evidence="3" type="ORF">JDO7802_01348</name>
</gene>
<feature type="transmembrane region" description="Helical" evidence="2">
    <location>
        <begin position="132"/>
        <end position="150"/>
    </location>
</feature>
<dbReference type="AlphaFoldDB" id="A0A0M6YI30"/>
<evidence type="ECO:0000313" key="4">
    <source>
        <dbReference type="Proteomes" id="UP000049222"/>
    </source>
</evidence>
<keyword evidence="2" id="KW-0812">Transmembrane</keyword>
<dbReference type="PANTHER" id="PTHR37422">
    <property type="entry name" value="TEICHURONIC ACID BIOSYNTHESIS PROTEIN TUAE"/>
    <property type="match status" value="1"/>
</dbReference>
<name>A0A0M6YI30_9RHOB</name>
<dbReference type="STRING" id="420998.JDO7802_01348"/>
<accession>A0A0M6YI30</accession>
<feature type="transmembrane region" description="Helical" evidence="2">
    <location>
        <begin position="190"/>
        <end position="211"/>
    </location>
</feature>
<dbReference type="RefSeq" id="WP_055083848.1">
    <property type="nucleotide sequence ID" value="NZ_CXSU01000011.1"/>
</dbReference>
<evidence type="ECO:0000256" key="2">
    <source>
        <dbReference type="SAM" id="Phobius"/>
    </source>
</evidence>
<dbReference type="OrthoDB" id="264250at2"/>